<organism evidence="1 2">
    <name type="scientific">Acaryochloris marina (strain MBIC 11017)</name>
    <dbReference type="NCBI Taxonomy" id="329726"/>
    <lineage>
        <taxon>Bacteria</taxon>
        <taxon>Bacillati</taxon>
        <taxon>Cyanobacteriota</taxon>
        <taxon>Cyanophyceae</taxon>
        <taxon>Acaryochloridales</taxon>
        <taxon>Acaryochloridaceae</taxon>
        <taxon>Acaryochloris</taxon>
    </lineage>
</organism>
<reference evidence="1 2" key="1">
    <citation type="journal article" date="2008" name="Proc. Natl. Acad. Sci. U.S.A.">
        <title>Niche adaptation and genome expansion in the chlorophyll d-producing cyanobacterium Acaryochloris marina.</title>
        <authorList>
            <person name="Swingley W.D."/>
            <person name="Chen M."/>
            <person name="Cheung P.C."/>
            <person name="Conrad A.L."/>
            <person name="Dejesa L.C."/>
            <person name="Hao J."/>
            <person name="Honchak B.M."/>
            <person name="Karbach L.E."/>
            <person name="Kurdoglu A."/>
            <person name="Lahiri S."/>
            <person name="Mastrian S.D."/>
            <person name="Miyashita H."/>
            <person name="Page L."/>
            <person name="Ramakrishna P."/>
            <person name="Satoh S."/>
            <person name="Sattley W.M."/>
            <person name="Shimada Y."/>
            <person name="Taylor H.L."/>
            <person name="Tomo T."/>
            <person name="Tsuchiya T."/>
            <person name="Wang Z.T."/>
            <person name="Raymond J."/>
            <person name="Mimuro M."/>
            <person name="Blankenship R.E."/>
            <person name="Touchman J.W."/>
        </authorList>
    </citation>
    <scope>NUCLEOTIDE SEQUENCE [LARGE SCALE GENOMIC DNA]</scope>
    <source>
        <strain evidence="2">MBIC 11017</strain>
    </source>
</reference>
<dbReference type="STRING" id="329726.AM1_4527"/>
<dbReference type="EMBL" id="CP000828">
    <property type="protein sequence ID" value="ABW29503.1"/>
    <property type="molecule type" value="Genomic_DNA"/>
</dbReference>
<name>B0BZ58_ACAM1</name>
<evidence type="ECO:0000313" key="1">
    <source>
        <dbReference type="EMBL" id="ABW29503.1"/>
    </source>
</evidence>
<gene>
    <name evidence="1" type="ordered locus">AM1_4527</name>
</gene>
<sequence>MSIPRPGNVPEGRTCCWDKGSLELVHKYYSNPFASSPFVD</sequence>
<dbReference type="AlphaFoldDB" id="B0BZ58"/>
<dbReference type="KEGG" id="amr:AM1_4527"/>
<dbReference type="Proteomes" id="UP000000268">
    <property type="component" value="Chromosome"/>
</dbReference>
<keyword evidence="2" id="KW-1185">Reference proteome</keyword>
<dbReference type="HOGENOM" id="CLU_3283129_0_0_3"/>
<evidence type="ECO:0000313" key="2">
    <source>
        <dbReference type="Proteomes" id="UP000000268"/>
    </source>
</evidence>
<proteinExistence type="predicted"/>
<accession>B0BZ58</accession>
<protein>
    <submittedName>
        <fullName evidence="1">Uncharacterized protein</fullName>
    </submittedName>
</protein>